<evidence type="ECO:0000313" key="5">
    <source>
        <dbReference type="Proteomes" id="UP000257039"/>
    </source>
</evidence>
<dbReference type="RefSeq" id="WP_094788711.1">
    <property type="nucleotide sequence ID" value="NZ_NDXW01000001.1"/>
</dbReference>
<evidence type="ECO:0000256" key="1">
    <source>
        <dbReference type="SAM" id="Coils"/>
    </source>
</evidence>
<reference evidence="4 5" key="1">
    <citation type="submission" date="2017-04" db="EMBL/GenBank/DDBJ databases">
        <title>Draft genome sequence of Zooshikella ganghwensis VG4 isolated from Red Sea sediments.</title>
        <authorList>
            <person name="Rehman Z."/>
            <person name="Alam I."/>
            <person name="Kamau A."/>
            <person name="Bajic V."/>
            <person name="Leiknes T."/>
        </authorList>
    </citation>
    <scope>NUCLEOTIDE SEQUENCE [LARGE SCALE GENOMIC DNA]</scope>
    <source>
        <strain evidence="4 5">VG4</strain>
    </source>
</reference>
<dbReference type="PANTHER" id="PTHR37813:SF1">
    <property type="entry name" value="FELS-2 PROPHAGE PROTEIN"/>
    <property type="match status" value="1"/>
</dbReference>
<dbReference type="AlphaFoldDB" id="A0A4P9VV91"/>
<dbReference type="PANTHER" id="PTHR37813">
    <property type="entry name" value="FELS-2 PROPHAGE PROTEIN"/>
    <property type="match status" value="1"/>
</dbReference>
<keyword evidence="3" id="KW-0812">Transmembrane</keyword>
<evidence type="ECO:0008006" key="6">
    <source>
        <dbReference type="Google" id="ProtNLM"/>
    </source>
</evidence>
<evidence type="ECO:0000256" key="2">
    <source>
        <dbReference type="SAM" id="MobiDB-lite"/>
    </source>
</evidence>
<dbReference type="EMBL" id="NDXW01000001">
    <property type="protein sequence ID" value="RDH45820.1"/>
    <property type="molecule type" value="Genomic_DNA"/>
</dbReference>
<keyword evidence="3" id="KW-1133">Transmembrane helix</keyword>
<gene>
    <name evidence="4" type="ORF">B9G39_21525</name>
</gene>
<dbReference type="Proteomes" id="UP000257039">
    <property type="component" value="Unassembled WGS sequence"/>
</dbReference>
<feature type="region of interest" description="Disordered" evidence="2">
    <location>
        <begin position="522"/>
        <end position="541"/>
    </location>
</feature>
<keyword evidence="1" id="KW-0175">Coiled coil</keyword>
<proteinExistence type="predicted"/>
<feature type="coiled-coil region" evidence="1">
    <location>
        <begin position="49"/>
        <end position="97"/>
    </location>
</feature>
<keyword evidence="5" id="KW-1185">Reference proteome</keyword>
<accession>A0A4P9VV91</accession>
<protein>
    <recommendedName>
        <fullName evidence="6">Phage tail tape measure protein</fullName>
    </recommendedName>
</protein>
<comment type="caution">
    <text evidence="4">The sequence shown here is derived from an EMBL/GenBank/DDBJ whole genome shotgun (WGS) entry which is preliminary data.</text>
</comment>
<feature type="transmembrane region" description="Helical" evidence="3">
    <location>
        <begin position="427"/>
        <end position="451"/>
    </location>
</feature>
<evidence type="ECO:0000313" key="4">
    <source>
        <dbReference type="EMBL" id="RDH45820.1"/>
    </source>
</evidence>
<sequence>MSKLALNIAIGAFLDKSLGKSIKKSQASAAKLGKAYRETNKQLAAVKDLNKYKNKLSELKAKQANTTQSSHRLAEGIKNVERQYRSAKRSAKKYGIEINNVAKAQKKLQRKAALQKFGNKMMPGLGKAATGLKRGAGIATGGIAGLFGLSAWTASRLDPIAKTADKLGFGIEALQEFQYAAERSGVSLQQFNIASQRMIRRVAEAAQGTGEAKNALAELGLSAQWLGKLKPEQQYEQIAEAMSQVKNQNDRVRLAMKLFDSKGVDLVDMLKDGRQGLQALRADARATGNVLGEQALRDAENFTDAMFNAQQAMGGVKNTIGAGMMPAFTQLMKHFKSWVVSYLPKIQTLVKDISQRLLGWAKNMYQLGQGFFKVTGIISNFISTTIGWKNLGYILAGLMGVKLFMSIMTFGKAVLSLIPIIKAVGAAFLMNPIGLAVTAIAGGAALIITYWEPIKSFFSGLWNSIKSTFSGAWNLIKGIFNKSPLGMLLKHWKPGFDWLVSKFSWIKDVISSVFDWFGDDDEDKKKNAKPNKHVASQRRGRSRGIRYGTTKLSEAKARNSQYVQAQLRQRSQQIKVQNQSRTQVNAPITISTQPGQDNEEIAKRVRAELERREFEAQSEQRAALYDQDGLAYAY</sequence>
<feature type="transmembrane region" description="Helical" evidence="3">
    <location>
        <begin position="391"/>
        <end position="415"/>
    </location>
</feature>
<organism evidence="4 5">
    <name type="scientific">Zooshikella ganghwensis</name>
    <dbReference type="NCBI Taxonomy" id="202772"/>
    <lineage>
        <taxon>Bacteria</taxon>
        <taxon>Pseudomonadati</taxon>
        <taxon>Pseudomonadota</taxon>
        <taxon>Gammaproteobacteria</taxon>
        <taxon>Oceanospirillales</taxon>
        <taxon>Zooshikellaceae</taxon>
        <taxon>Zooshikella</taxon>
    </lineage>
</organism>
<keyword evidence="3" id="KW-0472">Membrane</keyword>
<name>A0A4P9VV91_9GAMM</name>
<evidence type="ECO:0000256" key="3">
    <source>
        <dbReference type="SAM" id="Phobius"/>
    </source>
</evidence>
<feature type="compositionally biased region" description="Basic residues" evidence="2">
    <location>
        <begin position="526"/>
        <end position="541"/>
    </location>
</feature>